<protein>
    <submittedName>
        <fullName evidence="1">Uncharacterized protein</fullName>
    </submittedName>
</protein>
<gene>
    <name evidence="1" type="ORF">AVEN_80682_1</name>
</gene>
<keyword evidence="2" id="KW-1185">Reference proteome</keyword>
<comment type="caution">
    <text evidence="1">The sequence shown here is derived from an EMBL/GenBank/DDBJ whole genome shotgun (WGS) entry which is preliminary data.</text>
</comment>
<dbReference type="EMBL" id="BGPR01011556">
    <property type="protein sequence ID" value="GBN51881.1"/>
    <property type="molecule type" value="Genomic_DNA"/>
</dbReference>
<reference evidence="1 2" key="1">
    <citation type="journal article" date="2019" name="Sci. Rep.">
        <title>Orb-weaving spider Araneus ventricosus genome elucidates the spidroin gene catalogue.</title>
        <authorList>
            <person name="Kono N."/>
            <person name="Nakamura H."/>
            <person name="Ohtoshi R."/>
            <person name="Moran D.A.P."/>
            <person name="Shinohara A."/>
            <person name="Yoshida Y."/>
            <person name="Fujiwara M."/>
            <person name="Mori M."/>
            <person name="Tomita M."/>
            <person name="Arakawa K."/>
        </authorList>
    </citation>
    <scope>NUCLEOTIDE SEQUENCE [LARGE SCALE GENOMIC DNA]</scope>
</reference>
<evidence type="ECO:0000313" key="2">
    <source>
        <dbReference type="Proteomes" id="UP000499080"/>
    </source>
</evidence>
<sequence>MSPTLFNKKHCYEKLVLCHTLLGWVEERPSRQIKIQNWLGCSKNLQDLRNATKKIFNTGFEYDVDDPGFQTMADDGIIASVVDDQESCVYEEELSDNDMMKKDPPLRKLFTAK</sequence>
<accession>A0A4Y2PL20</accession>
<name>A0A4Y2PL20_ARAVE</name>
<dbReference type="AlphaFoldDB" id="A0A4Y2PL20"/>
<dbReference type="Proteomes" id="UP000499080">
    <property type="component" value="Unassembled WGS sequence"/>
</dbReference>
<organism evidence="1 2">
    <name type="scientific">Araneus ventricosus</name>
    <name type="common">Orbweaver spider</name>
    <name type="synonym">Epeira ventricosa</name>
    <dbReference type="NCBI Taxonomy" id="182803"/>
    <lineage>
        <taxon>Eukaryota</taxon>
        <taxon>Metazoa</taxon>
        <taxon>Ecdysozoa</taxon>
        <taxon>Arthropoda</taxon>
        <taxon>Chelicerata</taxon>
        <taxon>Arachnida</taxon>
        <taxon>Araneae</taxon>
        <taxon>Araneomorphae</taxon>
        <taxon>Entelegynae</taxon>
        <taxon>Araneoidea</taxon>
        <taxon>Araneidae</taxon>
        <taxon>Araneus</taxon>
    </lineage>
</organism>
<proteinExistence type="predicted"/>
<evidence type="ECO:0000313" key="1">
    <source>
        <dbReference type="EMBL" id="GBN51881.1"/>
    </source>
</evidence>